<organism evidence="1 2">
    <name type="scientific">Amanita muscaria (strain Koide BX008)</name>
    <dbReference type="NCBI Taxonomy" id="946122"/>
    <lineage>
        <taxon>Eukaryota</taxon>
        <taxon>Fungi</taxon>
        <taxon>Dikarya</taxon>
        <taxon>Basidiomycota</taxon>
        <taxon>Agaricomycotina</taxon>
        <taxon>Agaricomycetes</taxon>
        <taxon>Agaricomycetidae</taxon>
        <taxon>Agaricales</taxon>
        <taxon>Pluteineae</taxon>
        <taxon>Amanitaceae</taxon>
        <taxon>Amanita</taxon>
    </lineage>
</organism>
<name>A0A0C2XN40_AMAMK</name>
<gene>
    <name evidence="1" type="ORF">M378DRAFT_155943</name>
</gene>
<sequence>MQKTGSNLEAFYGIINSSPQATILQSGPRTKGGSDIDVAGFQNSRPRHKNIAMHAKQKAGDRG</sequence>
<dbReference type="Proteomes" id="UP000054549">
    <property type="component" value="Unassembled WGS sequence"/>
</dbReference>
<keyword evidence="2" id="KW-1185">Reference proteome</keyword>
<dbReference type="AlphaFoldDB" id="A0A0C2XN40"/>
<accession>A0A0C2XN40</accession>
<proteinExistence type="predicted"/>
<dbReference type="InParanoid" id="A0A0C2XN40"/>
<dbReference type="HOGENOM" id="CLU_2885298_0_0_1"/>
<evidence type="ECO:0000313" key="1">
    <source>
        <dbReference type="EMBL" id="KIL70991.1"/>
    </source>
</evidence>
<dbReference type="EMBL" id="KN818223">
    <property type="protein sequence ID" value="KIL70991.1"/>
    <property type="molecule type" value="Genomic_DNA"/>
</dbReference>
<protein>
    <submittedName>
        <fullName evidence="1">Uncharacterized protein</fullName>
    </submittedName>
</protein>
<reference evidence="1 2" key="1">
    <citation type="submission" date="2014-04" db="EMBL/GenBank/DDBJ databases">
        <title>Evolutionary Origins and Diversification of the Mycorrhizal Mutualists.</title>
        <authorList>
            <consortium name="DOE Joint Genome Institute"/>
            <consortium name="Mycorrhizal Genomics Consortium"/>
            <person name="Kohler A."/>
            <person name="Kuo A."/>
            <person name="Nagy L.G."/>
            <person name="Floudas D."/>
            <person name="Copeland A."/>
            <person name="Barry K.W."/>
            <person name="Cichocki N."/>
            <person name="Veneault-Fourrey C."/>
            <person name="LaButti K."/>
            <person name="Lindquist E.A."/>
            <person name="Lipzen A."/>
            <person name="Lundell T."/>
            <person name="Morin E."/>
            <person name="Murat C."/>
            <person name="Riley R."/>
            <person name="Ohm R."/>
            <person name="Sun H."/>
            <person name="Tunlid A."/>
            <person name="Henrissat B."/>
            <person name="Grigoriev I.V."/>
            <person name="Hibbett D.S."/>
            <person name="Martin F."/>
        </authorList>
    </citation>
    <scope>NUCLEOTIDE SEQUENCE [LARGE SCALE GENOMIC DNA]</scope>
    <source>
        <strain evidence="1 2">Koide BX008</strain>
    </source>
</reference>
<evidence type="ECO:0000313" key="2">
    <source>
        <dbReference type="Proteomes" id="UP000054549"/>
    </source>
</evidence>